<feature type="domain" description="Retroviral polymerase SH3-like" evidence="1">
    <location>
        <begin position="33"/>
        <end position="95"/>
    </location>
</feature>
<keyword evidence="2" id="KW-0695">RNA-directed DNA polymerase</keyword>
<evidence type="ECO:0000313" key="3">
    <source>
        <dbReference type="Proteomes" id="UP000447434"/>
    </source>
</evidence>
<proteinExistence type="predicted"/>
<protein>
    <submittedName>
        <fullName evidence="2">Putative RNA-directed DNA polymerase</fullName>
    </submittedName>
</protein>
<reference evidence="3" key="1">
    <citation type="journal article" date="2020" name="Nat. Commun.">
        <title>Genome sequence of the cluster root forming white lupin.</title>
        <authorList>
            <person name="Hufnagel B."/>
            <person name="Marques A."/>
            <person name="Soriano A."/>
            <person name="Marques L."/>
            <person name="Divol F."/>
            <person name="Doumas P."/>
            <person name="Sallet E."/>
            <person name="Mancinotti D."/>
            <person name="Carrere S."/>
            <person name="Marande W."/>
            <person name="Arribat S."/>
            <person name="Keller J."/>
            <person name="Huneau C."/>
            <person name="Blein T."/>
            <person name="Aime D."/>
            <person name="Laguerre M."/>
            <person name="Taylor J."/>
            <person name="Schubert V."/>
            <person name="Nelson M."/>
            <person name="Geu-Flores F."/>
            <person name="Crespi M."/>
            <person name="Gallardo-Guerrero K."/>
            <person name="Delaux P.-M."/>
            <person name="Salse J."/>
            <person name="Berges H."/>
            <person name="Guyot R."/>
            <person name="Gouzy J."/>
            <person name="Peret B."/>
        </authorList>
    </citation>
    <scope>NUCLEOTIDE SEQUENCE [LARGE SCALE GENOMIC DNA]</scope>
    <source>
        <strain evidence="3">cv. Amiga</strain>
    </source>
</reference>
<keyword evidence="3" id="KW-1185">Reference proteome</keyword>
<dbReference type="GO" id="GO:0003964">
    <property type="term" value="F:RNA-directed DNA polymerase activity"/>
    <property type="evidence" value="ECO:0007669"/>
    <property type="project" value="UniProtKB-KW"/>
</dbReference>
<dbReference type="AlphaFoldDB" id="A0A6A4Q9A9"/>
<dbReference type="Pfam" id="PF25597">
    <property type="entry name" value="SH3_retrovirus"/>
    <property type="match status" value="1"/>
</dbReference>
<dbReference type="Proteomes" id="UP000447434">
    <property type="component" value="Chromosome 7"/>
</dbReference>
<dbReference type="InterPro" id="IPR057670">
    <property type="entry name" value="SH3_retrovirus"/>
</dbReference>
<accession>A0A6A4Q9A9</accession>
<comment type="caution">
    <text evidence="2">The sequence shown here is derived from an EMBL/GenBank/DDBJ whole genome shotgun (WGS) entry which is preliminary data.</text>
</comment>
<evidence type="ECO:0000313" key="2">
    <source>
        <dbReference type="EMBL" id="KAE9610159.1"/>
    </source>
</evidence>
<name>A0A6A4Q9A9_LUPAL</name>
<organism evidence="2 3">
    <name type="scientific">Lupinus albus</name>
    <name type="common">White lupine</name>
    <name type="synonym">Lupinus termis</name>
    <dbReference type="NCBI Taxonomy" id="3870"/>
    <lineage>
        <taxon>Eukaryota</taxon>
        <taxon>Viridiplantae</taxon>
        <taxon>Streptophyta</taxon>
        <taxon>Embryophyta</taxon>
        <taxon>Tracheophyta</taxon>
        <taxon>Spermatophyta</taxon>
        <taxon>Magnoliopsida</taxon>
        <taxon>eudicotyledons</taxon>
        <taxon>Gunneridae</taxon>
        <taxon>Pentapetalae</taxon>
        <taxon>rosids</taxon>
        <taxon>fabids</taxon>
        <taxon>Fabales</taxon>
        <taxon>Fabaceae</taxon>
        <taxon>Papilionoideae</taxon>
        <taxon>50 kb inversion clade</taxon>
        <taxon>genistoids sensu lato</taxon>
        <taxon>core genistoids</taxon>
        <taxon>Genisteae</taxon>
        <taxon>Lupinus</taxon>
    </lineage>
</organism>
<dbReference type="PANTHER" id="PTHR42648:SF31">
    <property type="entry name" value="RNA-DIRECTED DNA POLYMERASE"/>
    <property type="match status" value="1"/>
</dbReference>
<evidence type="ECO:0000259" key="1">
    <source>
        <dbReference type="Pfam" id="PF25597"/>
    </source>
</evidence>
<dbReference type="InterPro" id="IPR039537">
    <property type="entry name" value="Retrotran_Ty1/copia-like"/>
</dbReference>
<dbReference type="OrthoDB" id="1436307at2759"/>
<keyword evidence="2" id="KW-0808">Transferase</keyword>
<dbReference type="EMBL" id="WOCE01000007">
    <property type="protein sequence ID" value="KAE9610159.1"/>
    <property type="molecule type" value="Genomic_DNA"/>
</dbReference>
<dbReference type="PANTHER" id="PTHR42648">
    <property type="entry name" value="TRANSPOSASE, PUTATIVE-RELATED"/>
    <property type="match status" value="1"/>
</dbReference>
<keyword evidence="2" id="KW-0548">Nucleotidyltransferase</keyword>
<gene>
    <name evidence="2" type="ORF">Lalb_Chr07g0183611</name>
</gene>
<sequence length="116" mass="13765">MNRLLSSILDFKSPFEVLMHKQFDLQQLKVFGCLCYASTLTRNRQKLDARARKCIFIGYKFGTKGFLLQDIKTREIFLSRNVVFHEHTFPYQPSQSLESHETTTPTHDYHSFFSYF</sequence>